<keyword evidence="2" id="KW-1185">Reference proteome</keyword>
<evidence type="ECO:0000313" key="2">
    <source>
        <dbReference type="Proteomes" id="UP000054047"/>
    </source>
</evidence>
<dbReference type="Gene3D" id="3.30.420.10">
    <property type="entry name" value="Ribonuclease H-like superfamily/Ribonuclease H"/>
    <property type="match status" value="1"/>
</dbReference>
<sequence length="92" mass="10409">MTYTGKTPLIFFAYEESRTKDTVLCDPGKQVFALGFTSIACANPHSTVEALERNLRKAWNNLPMDIIATAVDDFPRRLKKCIEASRGHFEQD</sequence>
<dbReference type="Proteomes" id="UP000054047">
    <property type="component" value="Unassembled WGS sequence"/>
</dbReference>
<evidence type="ECO:0000313" key="1">
    <source>
        <dbReference type="EMBL" id="KIH64096.1"/>
    </source>
</evidence>
<dbReference type="OrthoDB" id="7951431at2759"/>
<organism evidence="1 2">
    <name type="scientific">Ancylostoma duodenale</name>
    <dbReference type="NCBI Taxonomy" id="51022"/>
    <lineage>
        <taxon>Eukaryota</taxon>
        <taxon>Metazoa</taxon>
        <taxon>Ecdysozoa</taxon>
        <taxon>Nematoda</taxon>
        <taxon>Chromadorea</taxon>
        <taxon>Rhabditida</taxon>
        <taxon>Rhabditina</taxon>
        <taxon>Rhabditomorpha</taxon>
        <taxon>Strongyloidea</taxon>
        <taxon>Ancylostomatidae</taxon>
        <taxon>Ancylostomatinae</taxon>
        <taxon>Ancylostoma</taxon>
    </lineage>
</organism>
<protein>
    <submittedName>
        <fullName evidence="1">Uncharacterized protein</fullName>
    </submittedName>
</protein>
<dbReference type="InterPro" id="IPR036397">
    <property type="entry name" value="RNaseH_sf"/>
</dbReference>
<gene>
    <name evidence="1" type="ORF">ANCDUO_05595</name>
</gene>
<proteinExistence type="predicted"/>
<accession>A0A0C2H3U1</accession>
<dbReference type="EMBL" id="KN728249">
    <property type="protein sequence ID" value="KIH64096.1"/>
    <property type="molecule type" value="Genomic_DNA"/>
</dbReference>
<name>A0A0C2H3U1_9BILA</name>
<dbReference type="AlphaFoldDB" id="A0A0C2H3U1"/>
<dbReference type="GO" id="GO:0003676">
    <property type="term" value="F:nucleic acid binding"/>
    <property type="evidence" value="ECO:0007669"/>
    <property type="project" value="InterPro"/>
</dbReference>
<reference evidence="1 2" key="1">
    <citation type="submission" date="2013-12" db="EMBL/GenBank/DDBJ databases">
        <title>Draft genome of the parsitic nematode Ancylostoma duodenale.</title>
        <authorList>
            <person name="Mitreva M."/>
        </authorList>
    </citation>
    <scope>NUCLEOTIDE SEQUENCE [LARGE SCALE GENOMIC DNA]</scope>
    <source>
        <strain evidence="1 2">Zhejiang</strain>
    </source>
</reference>